<name>A0A4D7JMS5_9BACT</name>
<proteinExistence type="predicted"/>
<dbReference type="InterPro" id="IPR013783">
    <property type="entry name" value="Ig-like_fold"/>
</dbReference>
<dbReference type="Proteomes" id="UP000298616">
    <property type="component" value="Chromosome"/>
</dbReference>
<dbReference type="Pfam" id="PF13585">
    <property type="entry name" value="CHU_C"/>
    <property type="match status" value="1"/>
</dbReference>
<dbReference type="EMBL" id="CP028923">
    <property type="protein sequence ID" value="QCK14800.1"/>
    <property type="molecule type" value="Genomic_DNA"/>
</dbReference>
<evidence type="ECO:0000313" key="1">
    <source>
        <dbReference type="EMBL" id="QCK14800.1"/>
    </source>
</evidence>
<gene>
    <name evidence="1" type="ORF">DCC35_08625</name>
</gene>
<dbReference type="SUPFAM" id="SSF49299">
    <property type="entry name" value="PKD domain"/>
    <property type="match status" value="1"/>
</dbReference>
<organism evidence="1 2">
    <name type="scientific">Mangrovivirga cuniculi</name>
    <dbReference type="NCBI Taxonomy" id="2715131"/>
    <lineage>
        <taxon>Bacteria</taxon>
        <taxon>Pseudomonadati</taxon>
        <taxon>Bacteroidota</taxon>
        <taxon>Cytophagia</taxon>
        <taxon>Cytophagales</taxon>
        <taxon>Mangrovivirgaceae</taxon>
        <taxon>Mangrovivirga</taxon>
    </lineage>
</organism>
<dbReference type="Gene3D" id="2.60.40.10">
    <property type="entry name" value="Immunoglobulins"/>
    <property type="match status" value="1"/>
</dbReference>
<sequence length="648" mass="71633">MRSININITKSLLFILFILCHFQFTFGQVDSDNGWFTVDYASGCADLTVTATTNIVSDPADGYIFDYNQGQDLVLDTDQSFTYTEPGTYTIAYVRNSSAAGGDPPLDFLTVKILPSGTAPDFDIFTCKNNEILIDFSKDPNFDNFEIFYNDGSSDIVSSPAEQVRHVYTLAGPFNVTVRGFNQGDAQNCPNETESVIPIPGSLTQTDFEEVITENASSNDGRITLNFNLSDNNIYRVFRAAGNSGFNEIDTINGTETTLTYAGLNTASNTYCFRIDAYDACDNTYNQSVEACNLKINGQATNAQNQISWVTNTTPLSNLAIYRDGNPFDNISPATNTGSWNDIDLICNQGYTYYSETFYAGTNDLNGFSMTSNSVTLTALFNEPLPGISNIVADINADESISLTWISPDPQYEFQILKSTNTSNLVPIDRVNAEQYTDEATDLDLINCYSVRTADNCGNFSENDPVVCPTILQGEFITSSGTADLEWTEYLSDEFVVAQYEVEYLDESGVLLETLYSGQDLSIIEKPLDVVRSAFLRVRITLSDGTVVYSNLIPAELSPAIIHPTAFTPNGDMLNDEITFFGRFISNYNIYLYNRWGELIKELDSNNPTWNGIVKGNEVESGTYVYVIEGVTESGDPFNQKGSITLIR</sequence>
<dbReference type="InterPro" id="IPR035986">
    <property type="entry name" value="PKD_dom_sf"/>
</dbReference>
<dbReference type="AlphaFoldDB" id="A0A4D7JMS5"/>
<keyword evidence="2" id="KW-1185">Reference proteome</keyword>
<evidence type="ECO:0008006" key="3">
    <source>
        <dbReference type="Google" id="ProtNLM"/>
    </source>
</evidence>
<evidence type="ECO:0000313" key="2">
    <source>
        <dbReference type="Proteomes" id="UP000298616"/>
    </source>
</evidence>
<protein>
    <recommendedName>
        <fullName evidence="3">Gliding motility-associated C-terminal domain-containing protein</fullName>
    </recommendedName>
</protein>
<reference evidence="1 2" key="1">
    <citation type="submission" date="2018-04" db="EMBL/GenBank/DDBJ databases">
        <title>Complete genome uncultured novel isolate.</title>
        <authorList>
            <person name="Merlino G."/>
        </authorList>
    </citation>
    <scope>NUCLEOTIDE SEQUENCE [LARGE SCALE GENOMIC DNA]</scope>
    <source>
        <strain evidence="2">R1DC9</strain>
    </source>
</reference>
<dbReference type="InterPro" id="IPR026341">
    <property type="entry name" value="T9SS_type_B"/>
</dbReference>
<dbReference type="KEGG" id="fpf:DCC35_08625"/>
<accession>A0A4D7JMS5</accession>
<dbReference type="NCBIfam" id="TIGR04131">
    <property type="entry name" value="Bac_Flav_CTERM"/>
    <property type="match status" value="1"/>
</dbReference>